<protein>
    <submittedName>
        <fullName evidence="1">Uncharacterized protein</fullName>
    </submittedName>
</protein>
<gene>
    <name evidence="1" type="ORF">IPA_08525</name>
</gene>
<dbReference type="EMBL" id="CP006868">
    <property type="protein sequence ID" value="UXD22820.1"/>
    <property type="molecule type" value="Genomic_DNA"/>
</dbReference>
<sequence length="171" mass="19200">MKNCRAKVGREGDTVYLLIICGQRKEKVVKCVDVKVNGNIIEVMGGRARAVLPVEVDVDLVEKAAQTIGNWFAARLNQDRGRIGYLGEMLAKYIVYFACKKAKEKGMKLTKCLKSTELITSRGKVSWKAVYQLFSNTRDLPRELVEPERWESELPILCTLRDLGSSTSAKS</sequence>
<evidence type="ECO:0000313" key="2">
    <source>
        <dbReference type="Proteomes" id="UP001063698"/>
    </source>
</evidence>
<dbReference type="AlphaFoldDB" id="A0A977KDC5"/>
<organism evidence="1 2">
    <name type="scientific">Ignicoccus pacificus DSM 13166</name>
    <dbReference type="NCBI Taxonomy" id="940294"/>
    <lineage>
        <taxon>Archaea</taxon>
        <taxon>Thermoproteota</taxon>
        <taxon>Thermoprotei</taxon>
        <taxon>Desulfurococcales</taxon>
        <taxon>Desulfurococcaceae</taxon>
        <taxon>Ignicoccus</taxon>
    </lineage>
</organism>
<proteinExistence type="predicted"/>
<dbReference type="KEGG" id="ipc:IPA_08525"/>
<accession>A0A977KDC5</accession>
<evidence type="ECO:0000313" key="1">
    <source>
        <dbReference type="EMBL" id="UXD22820.1"/>
    </source>
</evidence>
<reference evidence="1" key="1">
    <citation type="submission" date="2013-11" db="EMBL/GenBank/DDBJ databases">
        <title>Comparative genomics of Ignicoccus.</title>
        <authorList>
            <person name="Podar M."/>
        </authorList>
    </citation>
    <scope>NUCLEOTIDE SEQUENCE</scope>
    <source>
        <strain evidence="1">DSM 13166</strain>
    </source>
</reference>
<keyword evidence="2" id="KW-1185">Reference proteome</keyword>
<name>A0A977KDC5_9CREN</name>
<dbReference type="Proteomes" id="UP001063698">
    <property type="component" value="Chromosome"/>
</dbReference>